<proteinExistence type="inferred from homology"/>
<dbReference type="InterPro" id="IPR002781">
    <property type="entry name" value="TM_pro_TauE-like"/>
</dbReference>
<evidence type="ECO:0000313" key="6">
    <source>
        <dbReference type="EMBL" id="GHC67808.1"/>
    </source>
</evidence>
<reference evidence="6" key="2">
    <citation type="submission" date="2020-09" db="EMBL/GenBank/DDBJ databases">
        <authorList>
            <person name="Sun Q."/>
            <person name="Kim S."/>
        </authorList>
    </citation>
    <scope>NUCLEOTIDE SEQUENCE</scope>
    <source>
        <strain evidence="6">KCTC 42097</strain>
    </source>
</reference>
<feature type="transmembrane region" description="Helical" evidence="5">
    <location>
        <begin position="99"/>
        <end position="117"/>
    </location>
</feature>
<organism evidence="6 7">
    <name type="scientific">Limoniibacter endophyticus</name>
    <dbReference type="NCBI Taxonomy" id="1565040"/>
    <lineage>
        <taxon>Bacteria</taxon>
        <taxon>Pseudomonadati</taxon>
        <taxon>Pseudomonadota</taxon>
        <taxon>Alphaproteobacteria</taxon>
        <taxon>Hyphomicrobiales</taxon>
        <taxon>Bartonellaceae</taxon>
        <taxon>Limoniibacter</taxon>
    </lineage>
</organism>
<dbReference type="Pfam" id="PF01925">
    <property type="entry name" value="TauE"/>
    <property type="match status" value="1"/>
</dbReference>
<comment type="caution">
    <text evidence="6">The sequence shown here is derived from an EMBL/GenBank/DDBJ whole genome shotgun (WGS) entry which is preliminary data.</text>
</comment>
<comment type="similarity">
    <text evidence="5">Belongs to the 4-toluene sulfonate uptake permease (TSUP) (TC 2.A.102) family.</text>
</comment>
<keyword evidence="3 5" id="KW-1133">Transmembrane helix</keyword>
<feature type="transmembrane region" description="Helical" evidence="5">
    <location>
        <begin position="73"/>
        <end position="93"/>
    </location>
</feature>
<evidence type="ECO:0000256" key="2">
    <source>
        <dbReference type="ARBA" id="ARBA00022692"/>
    </source>
</evidence>
<protein>
    <recommendedName>
        <fullName evidence="5">Probable membrane transporter protein</fullName>
    </recommendedName>
</protein>
<feature type="transmembrane region" description="Helical" evidence="5">
    <location>
        <begin position="207"/>
        <end position="228"/>
    </location>
</feature>
<dbReference type="Proteomes" id="UP000641137">
    <property type="component" value="Unassembled WGS sequence"/>
</dbReference>
<sequence>MMEDFLLFLMVGFMAQMVDGALGMAYGVISSTVLLAFGVSPAHASASVHAAEMFTTAASGSAHLYHRNIDWKLFWRLAPFGILGGCAGAYVLTSFDGGFIKPYVTAYLFLVGMWLLFRSFRKIPSKSINHSIVAPLGAAGGFLDAAGGGGWGPIVTTGLLGAGGAPRYVIGSVNAAEFLITTAVSISFLIAMLTGHWEEAGELTDHLWAVLGLIAGGVFAAPLAGFMVRWLREKILLRLVGTLIVLLAGWQTLQLVGIAPAG</sequence>
<evidence type="ECO:0000256" key="5">
    <source>
        <dbReference type="RuleBase" id="RU363041"/>
    </source>
</evidence>
<keyword evidence="5" id="KW-1003">Cell membrane</keyword>
<evidence type="ECO:0000256" key="4">
    <source>
        <dbReference type="ARBA" id="ARBA00023136"/>
    </source>
</evidence>
<dbReference type="InterPro" id="IPR051598">
    <property type="entry name" value="TSUP/Inactive_protease-like"/>
</dbReference>
<keyword evidence="7" id="KW-1185">Reference proteome</keyword>
<feature type="transmembrane region" description="Helical" evidence="5">
    <location>
        <begin position="235"/>
        <end position="253"/>
    </location>
</feature>
<feature type="transmembrane region" description="Helical" evidence="5">
    <location>
        <begin position="175"/>
        <end position="195"/>
    </location>
</feature>
<dbReference type="PANTHER" id="PTHR43701:SF12">
    <property type="entry name" value="MEMBRANE TRANSPORTER PROTEIN YTNM-RELATED"/>
    <property type="match status" value="1"/>
</dbReference>
<evidence type="ECO:0000256" key="3">
    <source>
        <dbReference type="ARBA" id="ARBA00022989"/>
    </source>
</evidence>
<keyword evidence="2 5" id="KW-0812">Transmembrane</keyword>
<dbReference type="GO" id="GO:0005886">
    <property type="term" value="C:plasma membrane"/>
    <property type="evidence" value="ECO:0007669"/>
    <property type="project" value="UniProtKB-SubCell"/>
</dbReference>
<dbReference type="EMBL" id="BMZO01000003">
    <property type="protein sequence ID" value="GHC67808.1"/>
    <property type="molecule type" value="Genomic_DNA"/>
</dbReference>
<dbReference type="PANTHER" id="PTHR43701">
    <property type="entry name" value="MEMBRANE TRANSPORTER PROTEIN MJ0441-RELATED"/>
    <property type="match status" value="1"/>
</dbReference>
<comment type="subcellular location">
    <subcellularLocation>
        <location evidence="5">Cell membrane</location>
        <topology evidence="5">Multi-pass membrane protein</topology>
    </subcellularLocation>
    <subcellularLocation>
        <location evidence="1">Membrane</location>
        <topology evidence="1">Multi-pass membrane protein</topology>
    </subcellularLocation>
</comment>
<reference evidence="6" key="1">
    <citation type="journal article" date="2014" name="Int. J. Syst. Evol. Microbiol.">
        <title>Complete genome sequence of Corynebacterium casei LMG S-19264T (=DSM 44701T), isolated from a smear-ripened cheese.</title>
        <authorList>
            <consortium name="US DOE Joint Genome Institute (JGI-PGF)"/>
            <person name="Walter F."/>
            <person name="Albersmeier A."/>
            <person name="Kalinowski J."/>
            <person name="Ruckert C."/>
        </authorList>
    </citation>
    <scope>NUCLEOTIDE SEQUENCE</scope>
    <source>
        <strain evidence="6">KCTC 42097</strain>
    </source>
</reference>
<dbReference type="AlphaFoldDB" id="A0A8J3DP13"/>
<accession>A0A8J3DP13</accession>
<gene>
    <name evidence="6" type="ORF">GCM10010136_12220</name>
</gene>
<keyword evidence="4 5" id="KW-0472">Membrane</keyword>
<name>A0A8J3DP13_9HYPH</name>
<evidence type="ECO:0000313" key="7">
    <source>
        <dbReference type="Proteomes" id="UP000641137"/>
    </source>
</evidence>
<evidence type="ECO:0000256" key="1">
    <source>
        <dbReference type="ARBA" id="ARBA00004141"/>
    </source>
</evidence>